<dbReference type="InterPro" id="IPR036322">
    <property type="entry name" value="WD40_repeat_dom_sf"/>
</dbReference>
<sequence>MSWIYDFSWIKQSEVDASGTVFNQALIWKPVPENFLKLLGPELNDKIDEKEEKEENLSNDQTSMLAPNQPIPVFSCMRNVLHTLSGHDGVIFGIRFSNNGLTITTTSDDRTIRVWSFSSLSDMYSKKKCSIYQHVLFGHKARIWDCLVFDDFLVSISEDSTCRIWKLSPENEYKTVGNFRNGHSGKNIWSVAVDAKNGLVITGGEDGGIRNWSINSISDRQIGRISSNVN</sequence>
<dbReference type="OrthoDB" id="5594999at2759"/>
<dbReference type="Pfam" id="PF00400">
    <property type="entry name" value="WD40"/>
    <property type="match status" value="3"/>
</dbReference>
<comment type="subcellular location">
    <subcellularLocation>
        <location evidence="1">Cytoplasm</location>
    </subcellularLocation>
</comment>
<proteinExistence type="inferred from homology"/>
<dbReference type="GO" id="GO:0030488">
    <property type="term" value="P:tRNA methylation"/>
    <property type="evidence" value="ECO:0007669"/>
    <property type="project" value="TreeGrafter"/>
</dbReference>
<dbReference type="PROSITE" id="PS50294">
    <property type="entry name" value="WD_REPEATS_REGION"/>
    <property type="match status" value="1"/>
</dbReference>
<evidence type="ECO:0000256" key="3">
    <source>
        <dbReference type="ARBA" id="ARBA00022574"/>
    </source>
</evidence>
<evidence type="ECO:0000313" key="9">
    <source>
        <dbReference type="Proteomes" id="UP000187429"/>
    </source>
</evidence>
<comment type="similarity">
    <text evidence="6">Belongs to the WD repeat WDR6 family.</text>
</comment>
<dbReference type="InterPro" id="IPR001680">
    <property type="entry name" value="WD40_rpt"/>
</dbReference>
<dbReference type="SMART" id="SM00320">
    <property type="entry name" value="WD40"/>
    <property type="match status" value="3"/>
</dbReference>
<evidence type="ECO:0000256" key="7">
    <source>
        <dbReference type="PROSITE-ProRule" id="PRU00221"/>
    </source>
</evidence>
<evidence type="ECO:0000256" key="4">
    <source>
        <dbReference type="ARBA" id="ARBA00022694"/>
    </source>
</evidence>
<gene>
    <name evidence="8" type="ORF">AYI69_g10812</name>
</gene>
<evidence type="ECO:0000256" key="6">
    <source>
        <dbReference type="ARBA" id="ARBA00038255"/>
    </source>
</evidence>
<dbReference type="InterPro" id="IPR015943">
    <property type="entry name" value="WD40/YVTN_repeat-like_dom_sf"/>
</dbReference>
<dbReference type="Proteomes" id="UP000187429">
    <property type="component" value="Unassembled WGS sequence"/>
</dbReference>
<dbReference type="EMBL" id="LSSM01007166">
    <property type="protein sequence ID" value="OMJ09103.1"/>
    <property type="molecule type" value="Genomic_DNA"/>
</dbReference>
<keyword evidence="5" id="KW-0677">Repeat</keyword>
<keyword evidence="9" id="KW-1185">Reference proteome</keyword>
<evidence type="ECO:0000256" key="2">
    <source>
        <dbReference type="ARBA" id="ARBA00022490"/>
    </source>
</evidence>
<evidence type="ECO:0000256" key="5">
    <source>
        <dbReference type="ARBA" id="ARBA00022737"/>
    </source>
</evidence>
<feature type="repeat" description="WD" evidence="7">
    <location>
        <begin position="84"/>
        <end position="125"/>
    </location>
</feature>
<dbReference type="PRINTS" id="PR00320">
    <property type="entry name" value="GPROTEINBRPT"/>
</dbReference>
<dbReference type="AlphaFoldDB" id="A0A1R1X388"/>
<evidence type="ECO:0000256" key="1">
    <source>
        <dbReference type="ARBA" id="ARBA00004496"/>
    </source>
</evidence>
<reference evidence="9" key="1">
    <citation type="submission" date="2017-01" db="EMBL/GenBank/DDBJ databases">
        <authorList>
            <person name="Wang Y."/>
            <person name="White M."/>
            <person name="Kvist S."/>
            <person name="Moncalvo J.-M."/>
        </authorList>
    </citation>
    <scope>NUCLEOTIDE SEQUENCE [LARGE SCALE GENOMIC DNA]</scope>
    <source>
        <strain evidence="9">ID-206-W2</strain>
    </source>
</reference>
<organism evidence="8 9">
    <name type="scientific">Smittium culicis</name>
    <dbReference type="NCBI Taxonomy" id="133412"/>
    <lineage>
        <taxon>Eukaryota</taxon>
        <taxon>Fungi</taxon>
        <taxon>Fungi incertae sedis</taxon>
        <taxon>Zoopagomycota</taxon>
        <taxon>Kickxellomycotina</taxon>
        <taxon>Harpellomycetes</taxon>
        <taxon>Harpellales</taxon>
        <taxon>Legeriomycetaceae</taxon>
        <taxon>Smittium</taxon>
    </lineage>
</organism>
<dbReference type="SUPFAM" id="SSF50978">
    <property type="entry name" value="WD40 repeat-like"/>
    <property type="match status" value="1"/>
</dbReference>
<dbReference type="PANTHER" id="PTHR14344:SF3">
    <property type="entry name" value="WD REPEAT-CONTAINING PROTEIN 6"/>
    <property type="match status" value="1"/>
</dbReference>
<accession>A0A1R1X388</accession>
<dbReference type="InterPro" id="IPR051973">
    <property type="entry name" value="tRNA_Anticodon_Mtase-Reg"/>
</dbReference>
<evidence type="ECO:0000313" key="8">
    <source>
        <dbReference type="EMBL" id="OMJ09103.1"/>
    </source>
</evidence>
<dbReference type="InterPro" id="IPR020472">
    <property type="entry name" value="WD40_PAC1"/>
</dbReference>
<comment type="caution">
    <text evidence="8">The sequence shown here is derived from an EMBL/GenBank/DDBJ whole genome shotgun (WGS) entry which is preliminary data.</text>
</comment>
<protein>
    <submittedName>
        <fullName evidence="8">Putative WD repeat-containing protein</fullName>
    </submittedName>
</protein>
<keyword evidence="2" id="KW-0963">Cytoplasm</keyword>
<keyword evidence="3 7" id="KW-0853">WD repeat</keyword>
<keyword evidence="4" id="KW-0819">tRNA processing</keyword>
<dbReference type="PROSITE" id="PS50082">
    <property type="entry name" value="WD_REPEATS_2"/>
    <property type="match status" value="1"/>
</dbReference>
<dbReference type="PANTHER" id="PTHR14344">
    <property type="entry name" value="WD REPEAT PROTEIN"/>
    <property type="match status" value="1"/>
</dbReference>
<dbReference type="GO" id="GO:0005737">
    <property type="term" value="C:cytoplasm"/>
    <property type="evidence" value="ECO:0007669"/>
    <property type="project" value="UniProtKB-SubCell"/>
</dbReference>
<name>A0A1R1X388_9FUNG</name>
<dbReference type="Gene3D" id="2.130.10.10">
    <property type="entry name" value="YVTN repeat-like/Quinoprotein amine dehydrogenase"/>
    <property type="match status" value="1"/>
</dbReference>